<organism evidence="1 2">
    <name type="scientific">Vibrio harveyi</name>
    <name type="common">Beneckea harveyi</name>
    <dbReference type="NCBI Taxonomy" id="669"/>
    <lineage>
        <taxon>Bacteria</taxon>
        <taxon>Pseudomonadati</taxon>
        <taxon>Pseudomonadota</taxon>
        <taxon>Gammaproteobacteria</taxon>
        <taxon>Vibrionales</taxon>
        <taxon>Vibrionaceae</taxon>
        <taxon>Vibrio</taxon>
    </lineage>
</organism>
<gene>
    <name evidence="1" type="ORF">VCHENC02_4177B</name>
</gene>
<dbReference type="GO" id="GO:0016740">
    <property type="term" value="F:transferase activity"/>
    <property type="evidence" value="ECO:0007669"/>
    <property type="project" value="UniProtKB-KW"/>
</dbReference>
<evidence type="ECO:0000313" key="2">
    <source>
        <dbReference type="Proteomes" id="UP000008367"/>
    </source>
</evidence>
<accession>A0A454CUJ6</accession>
<reference evidence="1 2" key="1">
    <citation type="submission" date="2012-10" db="EMBL/GenBank/DDBJ databases">
        <title>Genome sequence of Vibrio Cholerae HENC-02.</title>
        <authorList>
            <person name="Eppinger M."/>
            <person name="Hasan N.A."/>
            <person name="Sengamalay N."/>
            <person name="Hine E."/>
            <person name="Su Q."/>
            <person name="Daugherty S.C."/>
            <person name="Young S."/>
            <person name="Sadzewicz L."/>
            <person name="Tallon L."/>
            <person name="Cebula T.A."/>
            <person name="Ravel J."/>
            <person name="Colwell R.R."/>
        </authorList>
    </citation>
    <scope>NUCLEOTIDE SEQUENCE [LARGE SCALE GENOMIC DNA]</scope>
    <source>
        <strain evidence="1 2">HENC-02</strain>
    </source>
</reference>
<dbReference type="EMBL" id="AJSR01001808">
    <property type="protein sequence ID" value="EKM30071.1"/>
    <property type="molecule type" value="Genomic_DNA"/>
</dbReference>
<protein>
    <submittedName>
        <fullName evidence="1">Glutamine amidotransferases class-II family protein</fullName>
    </submittedName>
</protein>
<name>A0A454CUJ6_VIBHA</name>
<proteinExistence type="predicted"/>
<keyword evidence="1" id="KW-0808">Transferase</keyword>
<sequence>VTTTLHQK</sequence>
<evidence type="ECO:0000313" key="1">
    <source>
        <dbReference type="EMBL" id="EKM30071.1"/>
    </source>
</evidence>
<keyword evidence="1" id="KW-0315">Glutamine amidotransferase</keyword>
<feature type="non-terminal residue" evidence="1">
    <location>
        <position position="1"/>
    </location>
</feature>
<dbReference type="Proteomes" id="UP000008367">
    <property type="component" value="Unassembled WGS sequence"/>
</dbReference>
<comment type="caution">
    <text evidence="1">The sequence shown here is derived from an EMBL/GenBank/DDBJ whole genome shotgun (WGS) entry which is preliminary data.</text>
</comment>